<dbReference type="InterPro" id="IPR050113">
    <property type="entry name" value="Ub_conjugating_enzyme"/>
</dbReference>
<gene>
    <name evidence="2" type="ORF">GSLYS_00002642001</name>
</gene>
<sequence>MAHSEKNCMKRLMHDLAELNKSPVENVSATPLEDNMLEWHCNIKHGEAVFHLILFFSSEYPYKPPSAEFVPTGFTYAGGATKHGRKGTQICLSIFSDFADVHTEWASERATGWSPAYTVQTILINVVSFLAEIGSDNKNVDLSRRFECRDCGHTYTTPVPALNAASPPEAPARVTEDALETNQVTRHPNVEIIDCISKEKFQLKEPKSEYDLFGYGVIAKGMTGKIRLTTSCEFLSGKSFYEMKDSPNAARSVVLKEELSFFLPLYIHPIQGGRIKMEFEKTMNAISERNGRGGIGVEPVEDIILSVVPNLMLGTVVDFFKGVQHTSENSLYGYFALHRLFLWAMETYPNLQDKLESLLISFVEDKFKRTKDRCPDLGEWLMLLAGSNLLSWQDVASAYLEECYKRNVMWYIKDDSLLRNLEISKEYRITGTFKHTAVSRNILAFQVVFLDVAMPENMSRADIIQRYDDNWGFPTRTMVNQMKEVCKKIKNDVTSYADWFEMLKLPVPTDEELFQSFIKAVKEANSTRGYYYTTR</sequence>
<dbReference type="EMBL" id="CAXITT010000033">
    <property type="protein sequence ID" value="CAL1528472.1"/>
    <property type="molecule type" value="Genomic_DNA"/>
</dbReference>
<organism evidence="2 3">
    <name type="scientific">Lymnaea stagnalis</name>
    <name type="common">Great pond snail</name>
    <name type="synonym">Helix stagnalis</name>
    <dbReference type="NCBI Taxonomy" id="6523"/>
    <lineage>
        <taxon>Eukaryota</taxon>
        <taxon>Metazoa</taxon>
        <taxon>Spiralia</taxon>
        <taxon>Lophotrochozoa</taxon>
        <taxon>Mollusca</taxon>
        <taxon>Gastropoda</taxon>
        <taxon>Heterobranchia</taxon>
        <taxon>Euthyneura</taxon>
        <taxon>Panpulmonata</taxon>
        <taxon>Hygrophila</taxon>
        <taxon>Lymnaeoidea</taxon>
        <taxon>Lymnaeidae</taxon>
        <taxon>Lymnaea</taxon>
    </lineage>
</organism>
<dbReference type="AlphaFoldDB" id="A0AAV2H471"/>
<dbReference type="PANTHER" id="PTHR24067">
    <property type="entry name" value="UBIQUITIN-CONJUGATING ENZYME E2"/>
    <property type="match status" value="1"/>
</dbReference>
<accession>A0AAV2H471</accession>
<protein>
    <recommendedName>
        <fullName evidence="1">UBC core domain-containing protein</fullName>
    </recommendedName>
</protein>
<comment type="caution">
    <text evidence="2">The sequence shown here is derived from an EMBL/GenBank/DDBJ whole genome shotgun (WGS) entry which is preliminary data.</text>
</comment>
<evidence type="ECO:0000313" key="3">
    <source>
        <dbReference type="Proteomes" id="UP001497497"/>
    </source>
</evidence>
<evidence type="ECO:0000313" key="2">
    <source>
        <dbReference type="EMBL" id="CAL1528472.1"/>
    </source>
</evidence>
<evidence type="ECO:0000259" key="1">
    <source>
        <dbReference type="PROSITE" id="PS50127"/>
    </source>
</evidence>
<dbReference type="Pfam" id="PF00179">
    <property type="entry name" value="UQ_con"/>
    <property type="match status" value="1"/>
</dbReference>
<reference evidence="2 3" key="1">
    <citation type="submission" date="2024-04" db="EMBL/GenBank/DDBJ databases">
        <authorList>
            <consortium name="Genoscope - CEA"/>
            <person name="William W."/>
        </authorList>
    </citation>
    <scope>NUCLEOTIDE SEQUENCE [LARGE SCALE GENOMIC DNA]</scope>
</reference>
<keyword evidence="3" id="KW-1185">Reference proteome</keyword>
<dbReference type="Gene3D" id="3.10.110.10">
    <property type="entry name" value="Ubiquitin Conjugating Enzyme"/>
    <property type="match status" value="1"/>
</dbReference>
<name>A0AAV2H471_LYMST</name>
<dbReference type="InterPro" id="IPR000608">
    <property type="entry name" value="UBC"/>
</dbReference>
<dbReference type="CDD" id="cd23955">
    <property type="entry name" value="UBCc_invertebrate"/>
    <property type="match status" value="1"/>
</dbReference>
<feature type="domain" description="UBC core" evidence="1">
    <location>
        <begin position="7"/>
        <end position="168"/>
    </location>
</feature>
<dbReference type="PROSITE" id="PS50127">
    <property type="entry name" value="UBC_2"/>
    <property type="match status" value="1"/>
</dbReference>
<dbReference type="SUPFAM" id="SSF54495">
    <property type="entry name" value="UBC-like"/>
    <property type="match status" value="1"/>
</dbReference>
<dbReference type="InterPro" id="IPR016135">
    <property type="entry name" value="UBQ-conjugating_enzyme/RWD"/>
</dbReference>
<dbReference type="Proteomes" id="UP001497497">
    <property type="component" value="Unassembled WGS sequence"/>
</dbReference>
<dbReference type="SMART" id="SM00212">
    <property type="entry name" value="UBCc"/>
    <property type="match status" value="1"/>
</dbReference>
<proteinExistence type="predicted"/>